<keyword evidence="1" id="KW-0946">Virion</keyword>
<dbReference type="VEuPathDB" id="VectorBase:ASIC018574"/>
<evidence type="ECO:0000313" key="2">
    <source>
        <dbReference type="EnsemblMetazoa" id="ASIC018574-PA"/>
    </source>
</evidence>
<evidence type="ECO:0000313" key="3">
    <source>
        <dbReference type="Proteomes" id="UP000030765"/>
    </source>
</evidence>
<name>A0A084WJY8_ANOSI</name>
<dbReference type="AlphaFoldDB" id="A0A084WJY8"/>
<gene>
    <name evidence="1" type="ORF">ZHAS_00018574</name>
</gene>
<reference evidence="2" key="2">
    <citation type="submission" date="2020-05" db="UniProtKB">
        <authorList>
            <consortium name="EnsemblMetazoa"/>
        </authorList>
    </citation>
    <scope>IDENTIFICATION</scope>
</reference>
<dbReference type="EnsemblMetazoa" id="ASIC018574-RA">
    <property type="protein sequence ID" value="ASIC018574-PA"/>
    <property type="gene ID" value="ASIC018574"/>
</dbReference>
<accession>A0A084WJY8</accession>
<organism evidence="1">
    <name type="scientific">Anopheles sinensis</name>
    <name type="common">Mosquito</name>
    <dbReference type="NCBI Taxonomy" id="74873"/>
    <lineage>
        <taxon>Eukaryota</taxon>
        <taxon>Metazoa</taxon>
        <taxon>Ecdysozoa</taxon>
        <taxon>Arthropoda</taxon>
        <taxon>Hexapoda</taxon>
        <taxon>Insecta</taxon>
        <taxon>Pterygota</taxon>
        <taxon>Neoptera</taxon>
        <taxon>Endopterygota</taxon>
        <taxon>Diptera</taxon>
        <taxon>Nematocera</taxon>
        <taxon>Culicoidea</taxon>
        <taxon>Culicidae</taxon>
        <taxon>Anophelinae</taxon>
        <taxon>Anopheles</taxon>
    </lineage>
</organism>
<reference evidence="1 3" key="1">
    <citation type="journal article" date="2014" name="BMC Genomics">
        <title>Genome sequence of Anopheles sinensis provides insight into genetics basis of mosquito competence for malaria parasites.</title>
        <authorList>
            <person name="Zhou D."/>
            <person name="Zhang D."/>
            <person name="Ding G."/>
            <person name="Shi L."/>
            <person name="Hou Q."/>
            <person name="Ye Y."/>
            <person name="Xu Y."/>
            <person name="Zhou H."/>
            <person name="Xiong C."/>
            <person name="Li S."/>
            <person name="Yu J."/>
            <person name="Hong S."/>
            <person name="Yu X."/>
            <person name="Zou P."/>
            <person name="Chen C."/>
            <person name="Chang X."/>
            <person name="Wang W."/>
            <person name="Lv Y."/>
            <person name="Sun Y."/>
            <person name="Ma L."/>
            <person name="Shen B."/>
            <person name="Zhu C."/>
        </authorList>
    </citation>
    <scope>NUCLEOTIDE SEQUENCE [LARGE SCALE GENOMIC DNA]</scope>
</reference>
<proteinExistence type="predicted"/>
<protein>
    <submittedName>
        <fullName evidence="1 2">Envelope glycoprotein</fullName>
    </submittedName>
</protein>
<dbReference type="EMBL" id="ATLV01024086">
    <property type="status" value="NOT_ANNOTATED_CDS"/>
    <property type="molecule type" value="Genomic_DNA"/>
</dbReference>
<dbReference type="EMBL" id="KE525348">
    <property type="protein sequence ID" value="KFB50532.1"/>
    <property type="molecule type" value="Genomic_DNA"/>
</dbReference>
<sequence>MPPIDDESLPSCVKPTPVLVVVLSLSIVQRMLAGTSGLTQPTTRPTRDAGQFLFLPPAGANLHATQAGFRLELGGWKKEIQTRAHN</sequence>
<dbReference type="Proteomes" id="UP000030765">
    <property type="component" value="Unassembled WGS sequence"/>
</dbReference>
<keyword evidence="3" id="KW-1185">Reference proteome</keyword>
<keyword evidence="1" id="KW-0261">Viral envelope protein</keyword>
<evidence type="ECO:0000313" key="1">
    <source>
        <dbReference type="EMBL" id="KFB50532.1"/>
    </source>
</evidence>